<comment type="caution">
    <text evidence="5">The sequence shown here is derived from an EMBL/GenBank/DDBJ whole genome shotgun (WGS) entry which is preliminary data.</text>
</comment>
<accession>A0A420W844</accession>
<feature type="signal peptide" evidence="4">
    <location>
        <begin position="1"/>
        <end position="20"/>
    </location>
</feature>
<reference evidence="5 6" key="1">
    <citation type="submission" date="2018-10" db="EMBL/GenBank/DDBJ databases">
        <title>Genomic Encyclopedia of Type Strains, Phase IV (KMG-IV): sequencing the most valuable type-strain genomes for metagenomic binning, comparative biology and taxonomic classification.</title>
        <authorList>
            <person name="Goeker M."/>
        </authorList>
    </citation>
    <scope>NUCLEOTIDE SEQUENCE [LARGE SCALE GENOMIC DNA]</scope>
    <source>
        <strain evidence="5 6">DSM 15521</strain>
    </source>
</reference>
<feature type="repeat" description="TPR" evidence="3">
    <location>
        <begin position="851"/>
        <end position="884"/>
    </location>
</feature>
<dbReference type="SMART" id="SM00028">
    <property type="entry name" value="TPR"/>
    <property type="match status" value="3"/>
</dbReference>
<dbReference type="Gene3D" id="1.25.40.10">
    <property type="entry name" value="Tetratricopeptide repeat domain"/>
    <property type="match status" value="3"/>
</dbReference>
<keyword evidence="1" id="KW-0677">Repeat</keyword>
<evidence type="ECO:0000313" key="6">
    <source>
        <dbReference type="Proteomes" id="UP000280881"/>
    </source>
</evidence>
<dbReference type="Proteomes" id="UP000280881">
    <property type="component" value="Unassembled WGS sequence"/>
</dbReference>
<dbReference type="InterPro" id="IPR019734">
    <property type="entry name" value="TPR_rpt"/>
</dbReference>
<evidence type="ECO:0000256" key="4">
    <source>
        <dbReference type="SAM" id="SignalP"/>
    </source>
</evidence>
<dbReference type="RefSeq" id="WP_121169727.1">
    <property type="nucleotide sequence ID" value="NZ_RBIE01000001.1"/>
</dbReference>
<sequence>MRKALLTGLLALTLSFQSFGADLSLGVKLYSDGLYSLAAKTFRENIDSLSRDKFKKYYRYAYLSFLKSSDYSSLERLVKLWKEKYPDFKRGELLALETIIALRKGVPIEEAFPKEISSLPIEEKVAFFKVLAGVDLKPEETLFILNVASKDTELKGAVKDSGFLKSALERAIRENDYSLIDFIFDNYGRWFKGKDEGLQFVRYLERKKRFADALVEARKLYKKYPGKETRFELARAYYLNGKYGEVLNLVKSPSTEKEKYLLAWTYFKLGKPEKIAPLVGLNVNRPSLPQKLKVLLDFYSCNFDLSLLKKYYPELYVKALIFSFSDSLPEGEVGLPHDLAYIYGEKGLFEKSKEELEKAVQNPFDKNLTGRSLFLLGEVGTLNLQVGTVVYNQLMSGYQGTPYYTESLVPAAKVYLYSGSPEVALKLLSYAYSQVGVRSDEVRELLGRTYLIKGNFKKASLYLSKVRSQEGRSLLAYSLYQSGDRKGSFKVLREMFKGTPLFPEVNGGRLVFLSNELGRERELRKVKGLPLLPSVMAVVVSKDYRRAEELFKRANQREKVALALFLAERYQEKEPLKALNYLTEVVNSSSDEEIASYAKTLLNYLAFKTKNYAPVLLNDPYFIAYNPENDVTSVSTLISKADDYLSSGEVGKAYGLLKLALERTSSESFRKEIVRKLVEIDLKQRNFSRALQDVSLLPDSDLKNYLLFKIYLGMGRLVDAYQHAKEVKSVSELPKEERVPFLAKLARYYKLTGNKEEALKLVSQLLKEGDLSKVDYDDLISLSLLAQEKGSTDVAKRLIDEAFKRAETKEQRAESLFWKASIEAQEGKVDDAIIDYMKIAYDFKGVEPWSSTALYRAAQLFEEKGDYRQAFKLYRKVSKLKRGTKEGEIAAEKVKSLLKKIKEE</sequence>
<proteinExistence type="predicted"/>
<organism evidence="5 6">
    <name type="scientific">Thermovibrio guaymasensis</name>
    <dbReference type="NCBI Taxonomy" id="240167"/>
    <lineage>
        <taxon>Bacteria</taxon>
        <taxon>Pseudomonadati</taxon>
        <taxon>Aquificota</taxon>
        <taxon>Aquificia</taxon>
        <taxon>Desulfurobacteriales</taxon>
        <taxon>Desulfurobacteriaceae</taxon>
        <taxon>Thermovibrio</taxon>
    </lineage>
</organism>
<dbReference type="InterPro" id="IPR051012">
    <property type="entry name" value="CellSynth/LPSAsmb/PSIAsmb"/>
</dbReference>
<dbReference type="SUPFAM" id="SSF48452">
    <property type="entry name" value="TPR-like"/>
    <property type="match status" value="1"/>
</dbReference>
<keyword evidence="6" id="KW-1185">Reference proteome</keyword>
<protein>
    <submittedName>
        <fullName evidence="5">Tetratricopeptide repeat protein</fullName>
    </submittedName>
</protein>
<keyword evidence="4" id="KW-0732">Signal</keyword>
<dbReference type="PANTHER" id="PTHR45586">
    <property type="entry name" value="TPR REPEAT-CONTAINING PROTEIN PA4667"/>
    <property type="match status" value="1"/>
</dbReference>
<evidence type="ECO:0000313" key="5">
    <source>
        <dbReference type="EMBL" id="RKQ63481.1"/>
    </source>
</evidence>
<dbReference type="Pfam" id="PF13181">
    <property type="entry name" value="TPR_8"/>
    <property type="match status" value="2"/>
</dbReference>
<keyword evidence="2 3" id="KW-0802">TPR repeat</keyword>
<dbReference type="InterPro" id="IPR011990">
    <property type="entry name" value="TPR-like_helical_dom_sf"/>
</dbReference>
<dbReference type="Pfam" id="PF13432">
    <property type="entry name" value="TPR_16"/>
    <property type="match status" value="1"/>
</dbReference>
<feature type="chain" id="PRO_5019271826" evidence="4">
    <location>
        <begin position="21"/>
        <end position="904"/>
    </location>
</feature>
<dbReference type="OrthoDB" id="8901at2"/>
<dbReference type="AlphaFoldDB" id="A0A420W844"/>
<evidence type="ECO:0000256" key="3">
    <source>
        <dbReference type="PROSITE-ProRule" id="PRU00339"/>
    </source>
</evidence>
<evidence type="ECO:0000256" key="2">
    <source>
        <dbReference type="ARBA" id="ARBA00022803"/>
    </source>
</evidence>
<dbReference type="PANTHER" id="PTHR45586:SF1">
    <property type="entry name" value="LIPOPOLYSACCHARIDE ASSEMBLY PROTEIN B"/>
    <property type="match status" value="1"/>
</dbReference>
<evidence type="ECO:0000256" key="1">
    <source>
        <dbReference type="ARBA" id="ARBA00022737"/>
    </source>
</evidence>
<dbReference type="PROSITE" id="PS50005">
    <property type="entry name" value="TPR"/>
    <property type="match status" value="1"/>
</dbReference>
<gene>
    <name evidence="5" type="ORF">C7457_0354</name>
</gene>
<name>A0A420W844_9BACT</name>
<dbReference type="EMBL" id="RBIE01000001">
    <property type="protein sequence ID" value="RKQ63481.1"/>
    <property type="molecule type" value="Genomic_DNA"/>
</dbReference>